<dbReference type="Proteomes" id="UP000887566">
    <property type="component" value="Unplaced"/>
</dbReference>
<organism evidence="1 2">
    <name type="scientific">Plectus sambesii</name>
    <dbReference type="NCBI Taxonomy" id="2011161"/>
    <lineage>
        <taxon>Eukaryota</taxon>
        <taxon>Metazoa</taxon>
        <taxon>Ecdysozoa</taxon>
        <taxon>Nematoda</taxon>
        <taxon>Chromadorea</taxon>
        <taxon>Plectida</taxon>
        <taxon>Plectina</taxon>
        <taxon>Plectoidea</taxon>
        <taxon>Plectidae</taxon>
        <taxon>Plectus</taxon>
    </lineage>
</organism>
<accession>A0A914X602</accession>
<name>A0A914X602_9BILA</name>
<evidence type="ECO:0000313" key="2">
    <source>
        <dbReference type="WBParaSite" id="PSAMB.scaffold6863size8672.g29250.t1"/>
    </source>
</evidence>
<protein>
    <submittedName>
        <fullName evidence="2">Uncharacterized protein</fullName>
    </submittedName>
</protein>
<proteinExistence type="predicted"/>
<reference evidence="2" key="1">
    <citation type="submission" date="2022-11" db="UniProtKB">
        <authorList>
            <consortium name="WormBaseParasite"/>
        </authorList>
    </citation>
    <scope>IDENTIFICATION</scope>
</reference>
<sequence length="77" mass="8909">MFSSSTQKRHWTFSSQEALNRAREEANQAFRSKYDAVIEPGEDVNFLSAEEELQLCKLVTETGIRFSHSFRPPMWPG</sequence>
<keyword evidence="1" id="KW-1185">Reference proteome</keyword>
<evidence type="ECO:0000313" key="1">
    <source>
        <dbReference type="Proteomes" id="UP000887566"/>
    </source>
</evidence>
<dbReference type="WBParaSite" id="PSAMB.scaffold6863size8672.g29250.t1">
    <property type="protein sequence ID" value="PSAMB.scaffold6863size8672.g29250.t1"/>
    <property type="gene ID" value="PSAMB.scaffold6863size8672.g29250"/>
</dbReference>
<dbReference type="AlphaFoldDB" id="A0A914X602"/>